<dbReference type="OrthoDB" id="2418081at2759"/>
<evidence type="ECO:0000313" key="4">
    <source>
        <dbReference type="EMBL" id="TNV76094.1"/>
    </source>
</evidence>
<dbReference type="PANTHER" id="PTHR10655:SF17">
    <property type="entry name" value="LYSOPHOSPHOLIPASE-LIKE PROTEIN 1"/>
    <property type="match status" value="1"/>
</dbReference>
<evidence type="ECO:0000313" key="5">
    <source>
        <dbReference type="Proteomes" id="UP000785679"/>
    </source>
</evidence>
<keyword evidence="5" id="KW-1185">Reference proteome</keyword>
<organism evidence="4 5">
    <name type="scientific">Halteria grandinella</name>
    <dbReference type="NCBI Taxonomy" id="5974"/>
    <lineage>
        <taxon>Eukaryota</taxon>
        <taxon>Sar</taxon>
        <taxon>Alveolata</taxon>
        <taxon>Ciliophora</taxon>
        <taxon>Intramacronucleata</taxon>
        <taxon>Spirotrichea</taxon>
        <taxon>Stichotrichia</taxon>
        <taxon>Sporadotrichida</taxon>
        <taxon>Halteriidae</taxon>
        <taxon>Halteria</taxon>
    </lineage>
</organism>
<dbReference type="SUPFAM" id="SSF53474">
    <property type="entry name" value="alpha/beta-Hydrolases"/>
    <property type="match status" value="1"/>
</dbReference>
<dbReference type="InterPro" id="IPR003140">
    <property type="entry name" value="PLipase/COase/thioEstase"/>
</dbReference>
<dbReference type="AlphaFoldDB" id="A0A8J8NK03"/>
<dbReference type="InterPro" id="IPR050565">
    <property type="entry name" value="LYPA1-2/EST-like"/>
</dbReference>
<sequence length="258" mass="29310">MDQEIPLTKGHNFVRTVENEQIYLNPESGDKPSYTIIFAHGIGQEGELFEDLFLSKERSVLPDSDIPIRVILPNAVRRPVSVYKDEVMRSWYNLISYDATTDTLVRDNDQIAESTAKLQDLIHKEARELYGGDYSKIIMSGFSQGSSMTWNVSLRLQQNIGAAIGIGSPVWESIYKWIPSQEGEAWMQLKKDSLPIFALNGTADKLVSYEKSQHIYEDIMVKELGFKNVTFITEEGGEHKVSDKVRAEIRNFLSTILK</sequence>
<dbReference type="Gene3D" id="3.40.50.1820">
    <property type="entry name" value="alpha/beta hydrolase"/>
    <property type="match status" value="1"/>
</dbReference>
<dbReference type="Pfam" id="PF02230">
    <property type="entry name" value="Abhydrolase_2"/>
    <property type="match status" value="1"/>
</dbReference>
<comment type="caution">
    <text evidence="4">The sequence shown here is derived from an EMBL/GenBank/DDBJ whole genome shotgun (WGS) entry which is preliminary data.</text>
</comment>
<dbReference type="EMBL" id="RRYP01014200">
    <property type="protein sequence ID" value="TNV76094.1"/>
    <property type="molecule type" value="Genomic_DNA"/>
</dbReference>
<reference evidence="4" key="1">
    <citation type="submission" date="2019-06" db="EMBL/GenBank/DDBJ databases">
        <authorList>
            <person name="Zheng W."/>
        </authorList>
    </citation>
    <scope>NUCLEOTIDE SEQUENCE</scope>
    <source>
        <strain evidence="4">QDHG01</strain>
    </source>
</reference>
<evidence type="ECO:0000256" key="2">
    <source>
        <dbReference type="ARBA" id="ARBA00022801"/>
    </source>
</evidence>
<evidence type="ECO:0000256" key="1">
    <source>
        <dbReference type="ARBA" id="ARBA00006499"/>
    </source>
</evidence>
<comment type="similarity">
    <text evidence="1">Belongs to the AB hydrolase superfamily. AB hydrolase 2 family.</text>
</comment>
<accession>A0A8J8NK03</accession>
<keyword evidence="2" id="KW-0378">Hydrolase</keyword>
<gene>
    <name evidence="4" type="ORF">FGO68_gene8431</name>
</gene>
<protein>
    <recommendedName>
        <fullName evidence="3">Phospholipase/carboxylesterase/thioesterase domain-containing protein</fullName>
    </recommendedName>
</protein>
<dbReference type="Proteomes" id="UP000785679">
    <property type="component" value="Unassembled WGS sequence"/>
</dbReference>
<proteinExistence type="inferred from homology"/>
<dbReference type="PANTHER" id="PTHR10655">
    <property type="entry name" value="LYSOPHOSPHOLIPASE-RELATED"/>
    <property type="match status" value="1"/>
</dbReference>
<name>A0A8J8NK03_HALGN</name>
<feature type="domain" description="Phospholipase/carboxylesterase/thioesterase" evidence="3">
    <location>
        <begin position="28"/>
        <end position="256"/>
    </location>
</feature>
<evidence type="ECO:0000259" key="3">
    <source>
        <dbReference type="Pfam" id="PF02230"/>
    </source>
</evidence>
<dbReference type="GO" id="GO:0016787">
    <property type="term" value="F:hydrolase activity"/>
    <property type="evidence" value="ECO:0007669"/>
    <property type="project" value="UniProtKB-KW"/>
</dbReference>
<dbReference type="InterPro" id="IPR029058">
    <property type="entry name" value="AB_hydrolase_fold"/>
</dbReference>